<proteinExistence type="predicted"/>
<feature type="transmembrane region" description="Helical" evidence="1">
    <location>
        <begin position="20"/>
        <end position="38"/>
    </location>
</feature>
<reference evidence="2" key="1">
    <citation type="submission" date="2018-05" db="EMBL/GenBank/DDBJ databases">
        <authorList>
            <person name="Lanie J.A."/>
            <person name="Ng W.-L."/>
            <person name="Kazmierczak K.M."/>
            <person name="Andrzejewski T.M."/>
            <person name="Davidsen T.M."/>
            <person name="Wayne K.J."/>
            <person name="Tettelin H."/>
            <person name="Glass J.I."/>
            <person name="Rusch D."/>
            <person name="Podicherti R."/>
            <person name="Tsui H.-C.T."/>
            <person name="Winkler M.E."/>
        </authorList>
    </citation>
    <scope>NUCLEOTIDE SEQUENCE</scope>
</reference>
<feature type="non-terminal residue" evidence="2">
    <location>
        <position position="1"/>
    </location>
</feature>
<dbReference type="AlphaFoldDB" id="A0A382X761"/>
<name>A0A382X761_9ZZZZ</name>
<organism evidence="2">
    <name type="scientific">marine metagenome</name>
    <dbReference type="NCBI Taxonomy" id="408172"/>
    <lineage>
        <taxon>unclassified sequences</taxon>
        <taxon>metagenomes</taxon>
        <taxon>ecological metagenomes</taxon>
    </lineage>
</organism>
<protein>
    <submittedName>
        <fullName evidence="2">Uncharacterized protein</fullName>
    </submittedName>
</protein>
<keyword evidence="1" id="KW-0472">Membrane</keyword>
<evidence type="ECO:0000256" key="1">
    <source>
        <dbReference type="SAM" id="Phobius"/>
    </source>
</evidence>
<dbReference type="EMBL" id="UINC01165369">
    <property type="protein sequence ID" value="SVD66720.1"/>
    <property type="molecule type" value="Genomic_DNA"/>
</dbReference>
<gene>
    <name evidence="2" type="ORF">METZ01_LOCUS419574</name>
</gene>
<keyword evidence="1" id="KW-0812">Transmembrane</keyword>
<keyword evidence="1" id="KW-1133">Transmembrane helix</keyword>
<evidence type="ECO:0000313" key="2">
    <source>
        <dbReference type="EMBL" id="SVD66720.1"/>
    </source>
</evidence>
<accession>A0A382X761</accession>
<sequence length="47" mass="5208">YYLWGIFAFTYWGHAADSLAYAAVFGLLLACLLLKLSVKLAQVRGGR</sequence>